<sequence length="144" mass="16448">MQARSSFGCTYSWPHRRYTDRGIVSLARSCTNLRCVDLGFCRNLTDMSVFCLAELGSIRRLSLVRLHRLTDIAVFSLAEHALDLERLNLSYCDRLTVQAVHLLTKRLLKLQHLSATGIPSLIDRPGLHRFSDACPPVRIFHLRD</sequence>
<organism evidence="3 4">
    <name type="scientific">Mycena citricolor</name>
    <dbReference type="NCBI Taxonomy" id="2018698"/>
    <lineage>
        <taxon>Eukaryota</taxon>
        <taxon>Fungi</taxon>
        <taxon>Dikarya</taxon>
        <taxon>Basidiomycota</taxon>
        <taxon>Agaricomycotina</taxon>
        <taxon>Agaricomycetes</taxon>
        <taxon>Agaricomycetidae</taxon>
        <taxon>Agaricales</taxon>
        <taxon>Marasmiineae</taxon>
        <taxon>Mycenaceae</taxon>
        <taxon>Mycena</taxon>
    </lineage>
</organism>
<dbReference type="EMBL" id="CAVNYO010000030">
    <property type="protein sequence ID" value="CAK5262968.1"/>
    <property type="molecule type" value="Genomic_DNA"/>
</dbReference>
<evidence type="ECO:0000256" key="1">
    <source>
        <dbReference type="ARBA" id="ARBA00022786"/>
    </source>
</evidence>
<evidence type="ECO:0000259" key="2">
    <source>
        <dbReference type="Pfam" id="PF25372"/>
    </source>
</evidence>
<dbReference type="Proteomes" id="UP001295794">
    <property type="component" value="Unassembled WGS sequence"/>
</dbReference>
<dbReference type="Pfam" id="PF25372">
    <property type="entry name" value="DUF7885"/>
    <property type="match status" value="1"/>
</dbReference>
<proteinExistence type="predicted"/>
<evidence type="ECO:0000313" key="3">
    <source>
        <dbReference type="EMBL" id="CAK5262968.1"/>
    </source>
</evidence>
<accession>A0AAD2GUZ0</accession>
<dbReference type="Gene3D" id="3.80.10.10">
    <property type="entry name" value="Ribonuclease Inhibitor"/>
    <property type="match status" value="1"/>
</dbReference>
<dbReference type="InterPro" id="IPR032675">
    <property type="entry name" value="LRR_dom_sf"/>
</dbReference>
<dbReference type="PANTHER" id="PTHR13382:SF67">
    <property type="entry name" value="SCF E3 UBIQUITIN LIGASE COMPLEX F-BOX PROTEIN POF2"/>
    <property type="match status" value="1"/>
</dbReference>
<keyword evidence="1" id="KW-0833">Ubl conjugation pathway</keyword>
<dbReference type="SUPFAM" id="SSF52047">
    <property type="entry name" value="RNI-like"/>
    <property type="match status" value="1"/>
</dbReference>
<keyword evidence="4" id="KW-1185">Reference proteome</keyword>
<feature type="domain" description="F-box/LRR-repeat protein 15-like leucin rich repeat" evidence="2">
    <location>
        <begin position="19"/>
        <end position="103"/>
    </location>
</feature>
<dbReference type="InterPro" id="IPR006553">
    <property type="entry name" value="Leu-rich_rpt_Cys-con_subtyp"/>
</dbReference>
<dbReference type="InterPro" id="IPR050648">
    <property type="entry name" value="F-box_LRR-repeat"/>
</dbReference>
<evidence type="ECO:0000313" key="4">
    <source>
        <dbReference type="Proteomes" id="UP001295794"/>
    </source>
</evidence>
<dbReference type="SMART" id="SM00367">
    <property type="entry name" value="LRR_CC"/>
    <property type="match status" value="3"/>
</dbReference>
<dbReference type="InterPro" id="IPR057207">
    <property type="entry name" value="FBXL15_LRR"/>
</dbReference>
<name>A0AAD2GUZ0_9AGAR</name>
<reference evidence="3" key="1">
    <citation type="submission" date="2023-11" db="EMBL/GenBank/DDBJ databases">
        <authorList>
            <person name="De Vega J J."/>
            <person name="De Vega J J."/>
        </authorList>
    </citation>
    <scope>NUCLEOTIDE SEQUENCE</scope>
</reference>
<dbReference type="AlphaFoldDB" id="A0AAD2GUZ0"/>
<gene>
    <name evidence="3" type="ORF">MYCIT1_LOCUS2088</name>
</gene>
<feature type="non-terminal residue" evidence="3">
    <location>
        <position position="144"/>
    </location>
</feature>
<dbReference type="PANTHER" id="PTHR13382">
    <property type="entry name" value="MITOCHONDRIAL ATP SYNTHASE COUPLING FACTOR B"/>
    <property type="match status" value="1"/>
</dbReference>
<comment type="caution">
    <text evidence="3">The sequence shown here is derived from an EMBL/GenBank/DDBJ whole genome shotgun (WGS) entry which is preliminary data.</text>
</comment>
<dbReference type="GO" id="GO:0005737">
    <property type="term" value="C:cytoplasm"/>
    <property type="evidence" value="ECO:0007669"/>
    <property type="project" value="TreeGrafter"/>
</dbReference>
<protein>
    <recommendedName>
        <fullName evidence="2">F-box/LRR-repeat protein 15-like leucin rich repeat domain-containing protein</fullName>
    </recommendedName>
</protein>